<dbReference type="InterPro" id="IPR051044">
    <property type="entry name" value="MAG_DAG_Lipase"/>
</dbReference>
<dbReference type="STRING" id="94643.A0A2A9MGK1"/>
<dbReference type="OrthoDB" id="329460at2759"/>
<feature type="compositionally biased region" description="Polar residues" evidence="1">
    <location>
        <begin position="644"/>
        <end position="664"/>
    </location>
</feature>
<feature type="compositionally biased region" description="Low complexity" evidence="1">
    <location>
        <begin position="8"/>
        <end position="23"/>
    </location>
</feature>
<dbReference type="Proteomes" id="UP000224006">
    <property type="component" value="Chromosome VI"/>
</dbReference>
<dbReference type="PANTHER" id="PTHR11614">
    <property type="entry name" value="PHOSPHOLIPASE-RELATED"/>
    <property type="match status" value="1"/>
</dbReference>
<dbReference type="Pfam" id="PF12146">
    <property type="entry name" value="Hydrolase_4"/>
    <property type="match status" value="1"/>
</dbReference>
<dbReference type="InterPro" id="IPR022742">
    <property type="entry name" value="Hydrolase_4"/>
</dbReference>
<organism evidence="3 4">
    <name type="scientific">Besnoitia besnoiti</name>
    <name type="common">Apicomplexan protozoan</name>
    <dbReference type="NCBI Taxonomy" id="94643"/>
    <lineage>
        <taxon>Eukaryota</taxon>
        <taxon>Sar</taxon>
        <taxon>Alveolata</taxon>
        <taxon>Apicomplexa</taxon>
        <taxon>Conoidasida</taxon>
        <taxon>Coccidia</taxon>
        <taxon>Eucoccidiorida</taxon>
        <taxon>Eimeriorina</taxon>
        <taxon>Sarcocystidae</taxon>
        <taxon>Besnoitia</taxon>
    </lineage>
</organism>
<feature type="domain" description="Serine aminopeptidase S33" evidence="2">
    <location>
        <begin position="140"/>
        <end position="214"/>
    </location>
</feature>
<feature type="region of interest" description="Disordered" evidence="1">
    <location>
        <begin position="221"/>
        <end position="280"/>
    </location>
</feature>
<gene>
    <name evidence="3" type="ORF">BESB_067500</name>
</gene>
<dbReference type="GeneID" id="40311676"/>
<dbReference type="VEuPathDB" id="ToxoDB:BESB_067500"/>
<protein>
    <recommendedName>
        <fullName evidence="2">Serine aminopeptidase S33 domain-containing protein</fullName>
    </recommendedName>
</protein>
<reference evidence="3 4" key="1">
    <citation type="submission" date="2017-09" db="EMBL/GenBank/DDBJ databases">
        <title>Genome sequencing of Besnoitia besnoiti strain Bb-Ger1.</title>
        <authorList>
            <person name="Schares G."/>
            <person name="Venepally P."/>
            <person name="Lorenzi H.A."/>
        </authorList>
    </citation>
    <scope>NUCLEOTIDE SEQUENCE [LARGE SCALE GENOMIC DNA]</scope>
    <source>
        <strain evidence="3 4">Bb-Ger1</strain>
    </source>
</reference>
<name>A0A2A9MGK1_BESBE</name>
<comment type="caution">
    <text evidence="3">The sequence shown here is derived from an EMBL/GenBank/DDBJ whole genome shotgun (WGS) entry which is preliminary data.</text>
</comment>
<keyword evidence="4" id="KW-1185">Reference proteome</keyword>
<evidence type="ECO:0000313" key="4">
    <source>
        <dbReference type="Proteomes" id="UP000224006"/>
    </source>
</evidence>
<feature type="region of interest" description="Disordered" evidence="1">
    <location>
        <begin position="1"/>
        <end position="23"/>
    </location>
</feature>
<dbReference type="Gene3D" id="3.40.50.1820">
    <property type="entry name" value="alpha/beta hydrolase"/>
    <property type="match status" value="1"/>
</dbReference>
<dbReference type="SUPFAM" id="SSF53474">
    <property type="entry name" value="alpha/beta-Hydrolases"/>
    <property type="match status" value="1"/>
</dbReference>
<feature type="compositionally biased region" description="Polar residues" evidence="1">
    <location>
        <begin position="598"/>
        <end position="615"/>
    </location>
</feature>
<proteinExistence type="predicted"/>
<evidence type="ECO:0000256" key="1">
    <source>
        <dbReference type="SAM" id="MobiDB-lite"/>
    </source>
</evidence>
<accession>A0A2A9MGK1</accession>
<feature type="region of interest" description="Disordered" evidence="1">
    <location>
        <begin position="593"/>
        <end position="699"/>
    </location>
</feature>
<evidence type="ECO:0000313" key="3">
    <source>
        <dbReference type="EMBL" id="PFH34717.1"/>
    </source>
</evidence>
<dbReference type="RefSeq" id="XP_029218726.1">
    <property type="nucleotide sequence ID" value="XM_029365143.1"/>
</dbReference>
<evidence type="ECO:0000259" key="2">
    <source>
        <dbReference type="Pfam" id="PF12146"/>
    </source>
</evidence>
<dbReference type="AlphaFoldDB" id="A0A2A9MGK1"/>
<sequence>MAPPATVATESSNTSSPATSTPPQAIVCNSETKLEEWPYPKLPPLTIDYVELRYPQIAIFHNVRNQPIVRYTWRSTAGPARGAVVLLHDQGTHTVFEWLRHLPPLSKEERRQMEEDPEASEFEKKEFLRLRNASHYDGSWVEKFNEASLDVHAIDLQGHGLSKVVEGKHYQLPPSFDEFAEDVCWLLEEVCRHSTLPIFLIGQGLGATIATRATELLARQGKLGKPHVSRSTSSDAQDAGENSATPETSAKDRDDAPGLQYATDPQYCRHKGKGKKDVPTQHITVQARPIPIAGLVLLSPLLTLKELSPEEMHKNKGAQDEGIMSKIARCFGSSGHGPGPLAGVLGCRMHQKNPLMPDYNVWYQRDTMTLKGLTSYTLYQQIQQGIDSTVRDARWLLTPVERDSAHTFSLKDWQEKHRKWMEMMRAQQSNLLAALVARKRQGEPEVPDLAPWLKDEDADKKPWRLQPQAAAAQGDEESIGDEPDKKCQRERAKLAFYLNVLLVQSLEDSTALPRGTAYFFKRIGGRIQASREVLSRLGELPEESNRLGACFSCGQQDLRLGSGGEIADLTALDGDDEGWVEVVSDRSFREATAARSFQVPSSKGASTTSLSQVSGRSPAGTPGAQPQPAQTDTETRSATVCGKESTQQQEEPKPQVSTEGTETDSGAPATLLKREDAKSEAETHAVVEAKPPAGDDEGVQERVQKLVEANKRLDQDLQLTTKENFEDDLVRFGTTVRPAYMVRADSLADQEEKGDFVSVEEVKWVKEVPARGTGLLACCGVSSTRVKRVDVVEAKVRLVDKIVMMEATDAVKAMIDEIEERECAEKEKARQKTEQRNWLLNCIAGGEPIEKPATEPILYTQKKRWRRAQGVIVDEDGQKVPVEEVERLRKQKPEDYMRLFFRYGAATSGDNNARTALWLVQDMYHSLCQEDKKCHLVSKLLDQWILPILQDLEESEVIWREAAHAETPGDQ</sequence>
<dbReference type="InterPro" id="IPR029058">
    <property type="entry name" value="AB_hydrolase_fold"/>
</dbReference>
<feature type="compositionally biased region" description="Basic and acidic residues" evidence="1">
    <location>
        <begin position="672"/>
        <end position="687"/>
    </location>
</feature>
<feature type="compositionally biased region" description="Low complexity" evidence="1">
    <location>
        <begin position="618"/>
        <end position="631"/>
    </location>
</feature>
<dbReference type="EMBL" id="NWUJ01000006">
    <property type="protein sequence ID" value="PFH34717.1"/>
    <property type="molecule type" value="Genomic_DNA"/>
</dbReference>
<feature type="compositionally biased region" description="Polar residues" evidence="1">
    <location>
        <begin position="229"/>
        <end position="248"/>
    </location>
</feature>
<dbReference type="KEGG" id="bbes:BESB_067500"/>